<dbReference type="InterPro" id="IPR027463">
    <property type="entry name" value="AcrB_DN_DC_subdom"/>
</dbReference>
<evidence type="ECO:0000256" key="1">
    <source>
        <dbReference type="SAM" id="Phobius"/>
    </source>
</evidence>
<dbReference type="Proteomes" id="UP000009011">
    <property type="component" value="Chromosome"/>
</dbReference>
<keyword evidence="1" id="KW-0472">Membrane</keyword>
<feature type="transmembrane region" description="Helical" evidence="1">
    <location>
        <begin position="990"/>
        <end position="1016"/>
    </location>
</feature>
<dbReference type="PRINTS" id="PR00702">
    <property type="entry name" value="ACRIFLAVINRP"/>
</dbReference>
<dbReference type="OrthoDB" id="9758940at2"/>
<keyword evidence="1" id="KW-1133">Transmembrane helix</keyword>
<protein>
    <submittedName>
        <fullName evidence="2">Acriflavin resistance protein</fullName>
    </submittedName>
</protein>
<dbReference type="EMBL" id="CP003557">
    <property type="protein sequence ID" value="AFN73724.1"/>
    <property type="molecule type" value="Genomic_DNA"/>
</dbReference>
<feature type="transmembrane region" description="Helical" evidence="1">
    <location>
        <begin position="533"/>
        <end position="551"/>
    </location>
</feature>
<feature type="transmembrane region" description="Helical" evidence="1">
    <location>
        <begin position="12"/>
        <end position="29"/>
    </location>
</feature>
<dbReference type="STRING" id="1191523.MROS_0481"/>
<dbReference type="SUPFAM" id="SSF82693">
    <property type="entry name" value="Multidrug efflux transporter AcrB pore domain, PN1, PN2, PC1 and PC2 subdomains"/>
    <property type="match status" value="3"/>
</dbReference>
<gene>
    <name evidence="2" type="ordered locus">MROS_0481</name>
</gene>
<dbReference type="PANTHER" id="PTHR32063">
    <property type="match status" value="1"/>
</dbReference>
<feature type="transmembrane region" description="Helical" evidence="1">
    <location>
        <begin position="959"/>
        <end position="978"/>
    </location>
</feature>
<dbReference type="Gene3D" id="1.20.1640.10">
    <property type="entry name" value="Multidrug efflux transporter AcrB transmembrane domain"/>
    <property type="match status" value="2"/>
</dbReference>
<feature type="transmembrane region" description="Helical" evidence="1">
    <location>
        <begin position="385"/>
        <end position="409"/>
    </location>
</feature>
<feature type="transmembrane region" description="Helical" evidence="1">
    <location>
        <begin position="913"/>
        <end position="938"/>
    </location>
</feature>
<dbReference type="GO" id="GO:0042910">
    <property type="term" value="F:xenobiotic transmembrane transporter activity"/>
    <property type="evidence" value="ECO:0007669"/>
    <property type="project" value="TreeGrafter"/>
</dbReference>
<feature type="transmembrane region" description="Helical" evidence="1">
    <location>
        <begin position="857"/>
        <end position="880"/>
    </location>
</feature>
<dbReference type="AlphaFoldDB" id="I6ZNX2"/>
<name>I6ZNX2_MELRP</name>
<accession>I6ZNX2</accession>
<feature type="transmembrane region" description="Helical" evidence="1">
    <location>
        <begin position="462"/>
        <end position="483"/>
    </location>
</feature>
<evidence type="ECO:0000313" key="3">
    <source>
        <dbReference type="Proteomes" id="UP000009011"/>
    </source>
</evidence>
<dbReference type="PANTHER" id="PTHR32063:SF0">
    <property type="entry name" value="SWARMING MOTILITY PROTEIN SWRC"/>
    <property type="match status" value="1"/>
</dbReference>
<dbReference type="Gene3D" id="3.30.70.1440">
    <property type="entry name" value="Multidrug efflux transporter AcrB pore domain"/>
    <property type="match status" value="1"/>
</dbReference>
<dbReference type="InterPro" id="IPR001036">
    <property type="entry name" value="Acrflvin-R"/>
</dbReference>
<dbReference type="GO" id="GO:0005886">
    <property type="term" value="C:plasma membrane"/>
    <property type="evidence" value="ECO:0007669"/>
    <property type="project" value="TreeGrafter"/>
</dbReference>
<feature type="transmembrane region" description="Helical" evidence="1">
    <location>
        <begin position="333"/>
        <end position="352"/>
    </location>
</feature>
<feature type="transmembrane region" description="Helical" evidence="1">
    <location>
        <begin position="430"/>
        <end position="450"/>
    </location>
</feature>
<proteinExistence type="predicted"/>
<keyword evidence="3" id="KW-1185">Reference proteome</keyword>
<keyword evidence="1" id="KW-0812">Transmembrane</keyword>
<reference evidence="2 3" key="1">
    <citation type="journal article" date="2013" name="PLoS ONE">
        <title>Genomic analysis of Melioribacter roseus, facultatively anaerobic organotrophic bacterium representing a novel deep lineage within Bacteriodetes/Chlorobi group.</title>
        <authorList>
            <person name="Kadnikov V.V."/>
            <person name="Mardanov A.V."/>
            <person name="Podosokorskaya O.A."/>
            <person name="Gavrilov S.N."/>
            <person name="Kublanov I.V."/>
            <person name="Beletsky A.V."/>
            <person name="Bonch-Osmolovskaya E.A."/>
            <person name="Ravin N.V."/>
        </authorList>
    </citation>
    <scope>NUCLEOTIDE SEQUENCE [LARGE SCALE GENOMIC DNA]</scope>
    <source>
        <strain evidence="3">JCM 17771 / P3M-2</strain>
    </source>
</reference>
<dbReference type="Pfam" id="PF00873">
    <property type="entry name" value="ACR_tran"/>
    <property type="match status" value="1"/>
</dbReference>
<dbReference type="Gene3D" id="3.30.70.1320">
    <property type="entry name" value="Multidrug efflux transporter AcrB pore domain like"/>
    <property type="match status" value="1"/>
</dbReference>
<sequence length="1033" mass="114510">MTLTKFSLKRKVTLVMIYSVIIGFSFFSFSQLKIDFFPNITFPIAGVITNYPGVGPEDIENLITRPIEETVSSVKNIEKVSSQSFKGSSIVTLEFKYGTDMDKAENDIRKNLDYIREYLPDDAEEPLVFVFDPSMMPVSFINISSPYLGPAELRRLSEDVIEPLLERVEGVASVVTQGGLRRQINVNMNPVNLSAYNLSPNEVLMAIQTSSGLQPAGNIETENKSYNLRVFSEYTSIDQIKNTIITYKNGTPVYVKDVANVIDGYKENATEVRSDYTEGVMVMIYKQSDANTVLTSRRIAEALPEITKRLPQETKFTVLWDQSDFILRAVNNLRNTAFIAFIMAFIVIYFFLRNLRGSIIMGISIPMSIITTFAVMYAADLTLNIISMAGLALAVGMLVDNSIVVLENIYRHRELGKDAETSAELGAKEVGIAITASTLTTISVFLPVLFVPNITGQLFKDMVLTITFSLVVSLLVALTLVPLMSSQLLKVKIDSSPKGKWSRWKDKVGVMLEKLSAKYKGWLHWSISHRKTVLAAVTFLFVLSLSISGLLGGEFLPRSDEALINVLIESPSGTPIEITRRYAHNIEQIIKETVAPKDLESVSLFFGTREGIGAFGTTASTIELFVRLKPVEERKISQFEIEDKLREKFDEIPGITYAFQQGGSFTTEKDIEVKIIGFDIDGAKAIANQIKSEMEKIEGLVDIALNTKETTPELQVHLNKEILNDFGLTNLMVAGNISTAIQGRVAAIYREKGDEYDIYVQYDKKYRKKKDALENMEIVLPTGGRIKLKDVAEITEEESTPTIFRENQSRFVSVGCALSGIDLSTAVAKINDIIQRTPIPSEYQVIIGGTAEDQQEAFFYLGLAFIAAILLVYMIMASLFESFVDPLIIMFTVPLSIIGVILFLAITGTTLSVMALVGIVMLVGIAVNNGIVLVDYINQLRKEGLELFEAVEEAGKTRMRPVLMTAMTTILGMVPLAIELGSGAETWSPLARAVIGGLLTTTLLTLIVIPVLYIVFERMGEKIKNKLRKRAAG</sequence>
<dbReference type="Gene3D" id="3.30.2090.10">
    <property type="entry name" value="Multidrug efflux transporter AcrB TolC docking domain, DN and DC subdomains"/>
    <property type="match status" value="2"/>
</dbReference>
<dbReference type="SUPFAM" id="SSF82866">
    <property type="entry name" value="Multidrug efflux transporter AcrB transmembrane domain"/>
    <property type="match status" value="2"/>
</dbReference>
<dbReference type="Gene3D" id="3.30.70.1430">
    <property type="entry name" value="Multidrug efflux transporter AcrB pore domain"/>
    <property type="match status" value="2"/>
</dbReference>
<dbReference type="PATRIC" id="fig|1191523.3.peg.501"/>
<dbReference type="SUPFAM" id="SSF82714">
    <property type="entry name" value="Multidrug efflux transporter AcrB TolC docking domain, DN and DC subdomains"/>
    <property type="match status" value="2"/>
</dbReference>
<dbReference type="KEGG" id="mro:MROS_0481"/>
<dbReference type="HOGENOM" id="CLU_002755_1_2_10"/>
<dbReference type="eggNOG" id="COG0841">
    <property type="taxonomic scope" value="Bacteria"/>
</dbReference>
<feature type="transmembrane region" description="Helical" evidence="1">
    <location>
        <begin position="887"/>
        <end position="907"/>
    </location>
</feature>
<organism evidence="2 3">
    <name type="scientific">Melioribacter roseus (strain DSM 23840 / JCM 17771 / VKM B-2668 / P3M-2)</name>
    <dbReference type="NCBI Taxonomy" id="1191523"/>
    <lineage>
        <taxon>Bacteria</taxon>
        <taxon>Pseudomonadati</taxon>
        <taxon>Ignavibacteriota</taxon>
        <taxon>Ignavibacteria</taxon>
        <taxon>Ignavibacteriales</taxon>
        <taxon>Melioribacteraceae</taxon>
        <taxon>Melioribacter</taxon>
    </lineage>
</organism>
<evidence type="ECO:0000313" key="2">
    <source>
        <dbReference type="EMBL" id="AFN73724.1"/>
    </source>
</evidence>
<dbReference type="RefSeq" id="WP_014855161.1">
    <property type="nucleotide sequence ID" value="NC_018178.1"/>
</dbReference>
<feature type="transmembrane region" description="Helical" evidence="1">
    <location>
        <begin position="359"/>
        <end position="379"/>
    </location>
</feature>